<reference evidence="9" key="1">
    <citation type="submission" date="2020-11" db="EMBL/GenBank/DDBJ databases">
        <authorList>
            <person name="Tran Van P."/>
        </authorList>
    </citation>
    <scope>NUCLEOTIDE SEQUENCE</scope>
</reference>
<dbReference type="Pfam" id="PF09360">
    <property type="entry name" value="zf-CDGSH"/>
    <property type="match status" value="1"/>
</dbReference>
<keyword evidence="4" id="KW-0408">Iron</keyword>
<dbReference type="Proteomes" id="UP000678499">
    <property type="component" value="Unassembled WGS sequence"/>
</dbReference>
<keyword evidence="3" id="KW-0479">Metal-binding</keyword>
<dbReference type="GO" id="GO:0046872">
    <property type="term" value="F:metal ion binding"/>
    <property type="evidence" value="ECO:0007669"/>
    <property type="project" value="UniProtKB-KW"/>
</dbReference>
<dbReference type="PANTHER" id="PTHR13680">
    <property type="entry name" value="CDGSH IRON-SULFUR DOMAIN-CONTAINING PROTEIN 1"/>
    <property type="match status" value="1"/>
</dbReference>
<evidence type="ECO:0000256" key="4">
    <source>
        <dbReference type="ARBA" id="ARBA00023004"/>
    </source>
</evidence>
<evidence type="ECO:0000313" key="9">
    <source>
        <dbReference type="EMBL" id="CAD7284592.1"/>
    </source>
</evidence>
<dbReference type="FunFam" id="3.40.5.90:FF:000001">
    <property type="entry name" value="CDGSH iron-sulfur domain-containing protein 1"/>
    <property type="match status" value="1"/>
</dbReference>
<evidence type="ECO:0000256" key="2">
    <source>
        <dbReference type="ARBA" id="ARBA00022714"/>
    </source>
</evidence>
<accession>A0A7R9C285</accession>
<proteinExistence type="inferred from homology"/>
<dbReference type="InterPro" id="IPR018967">
    <property type="entry name" value="FeS-contain_CDGSH-typ"/>
</dbReference>
<dbReference type="SMART" id="SM00704">
    <property type="entry name" value="ZnF_CDGSH"/>
    <property type="match status" value="1"/>
</dbReference>
<organism evidence="9">
    <name type="scientific">Notodromas monacha</name>
    <dbReference type="NCBI Taxonomy" id="399045"/>
    <lineage>
        <taxon>Eukaryota</taxon>
        <taxon>Metazoa</taxon>
        <taxon>Ecdysozoa</taxon>
        <taxon>Arthropoda</taxon>
        <taxon>Crustacea</taxon>
        <taxon>Oligostraca</taxon>
        <taxon>Ostracoda</taxon>
        <taxon>Podocopa</taxon>
        <taxon>Podocopida</taxon>
        <taxon>Cypridocopina</taxon>
        <taxon>Cypridoidea</taxon>
        <taxon>Cyprididae</taxon>
        <taxon>Notodromas</taxon>
    </lineage>
</organism>
<keyword evidence="5" id="KW-0411">Iron-sulfur</keyword>
<name>A0A7R9C285_9CRUS</name>
<sequence length="90" mass="9732">MASRAMNVILRSHLSTSSRIGCAARINKNISTNESSPIVSKFSVSELADKVAFCRCWLSSKFPKCDGSHVKHNTATGDNVGPVVVEKPKK</sequence>
<dbReference type="GO" id="GO:0051537">
    <property type="term" value="F:2 iron, 2 sulfur cluster binding"/>
    <property type="evidence" value="ECO:0007669"/>
    <property type="project" value="UniProtKB-KW"/>
</dbReference>
<evidence type="ECO:0000256" key="5">
    <source>
        <dbReference type="ARBA" id="ARBA00023014"/>
    </source>
</evidence>
<comment type="cofactor">
    <cofactor evidence="6">
        <name>[2Fe-2S] cluster</name>
        <dbReference type="ChEBI" id="CHEBI:190135"/>
    </cofactor>
</comment>
<dbReference type="EMBL" id="OA890876">
    <property type="protein sequence ID" value="CAD7284592.1"/>
    <property type="molecule type" value="Genomic_DNA"/>
</dbReference>
<evidence type="ECO:0000256" key="1">
    <source>
        <dbReference type="ARBA" id="ARBA00008624"/>
    </source>
</evidence>
<keyword evidence="2" id="KW-0001">2Fe-2S</keyword>
<dbReference type="EMBL" id="CAJPEX010008839">
    <property type="protein sequence ID" value="CAG0924744.1"/>
    <property type="molecule type" value="Genomic_DNA"/>
</dbReference>
<evidence type="ECO:0000259" key="8">
    <source>
        <dbReference type="SMART" id="SM00704"/>
    </source>
</evidence>
<dbReference type="GO" id="GO:0010506">
    <property type="term" value="P:regulation of autophagy"/>
    <property type="evidence" value="ECO:0007669"/>
    <property type="project" value="InterPro"/>
</dbReference>
<gene>
    <name evidence="9" type="ORF">NMOB1V02_LOCUS12197</name>
</gene>
<feature type="region of interest" description="Disordered" evidence="7">
    <location>
        <begin position="71"/>
        <end position="90"/>
    </location>
</feature>
<evidence type="ECO:0000256" key="6">
    <source>
        <dbReference type="ARBA" id="ARBA00034078"/>
    </source>
</evidence>
<dbReference type="Gene3D" id="3.40.5.90">
    <property type="entry name" value="CDGSH iron-sulfur domain, mitoNEET-type"/>
    <property type="match status" value="1"/>
</dbReference>
<dbReference type="InterPro" id="IPR042216">
    <property type="entry name" value="MitoNEET_CISD"/>
</dbReference>
<dbReference type="InterPro" id="IPR045131">
    <property type="entry name" value="CISD1/2"/>
</dbReference>
<dbReference type="OrthoDB" id="449252at2759"/>
<keyword evidence="10" id="KW-1185">Reference proteome</keyword>
<dbReference type="AlphaFoldDB" id="A0A7R9C285"/>
<evidence type="ECO:0000256" key="7">
    <source>
        <dbReference type="SAM" id="MobiDB-lite"/>
    </source>
</evidence>
<evidence type="ECO:0000313" key="10">
    <source>
        <dbReference type="Proteomes" id="UP000678499"/>
    </source>
</evidence>
<protein>
    <recommendedName>
        <fullName evidence="8">Iron-binding zinc finger CDGSH type domain-containing protein</fullName>
    </recommendedName>
</protein>
<dbReference type="PANTHER" id="PTHR13680:SF5">
    <property type="entry name" value="CDGSH IRON-SULFUR DOMAIN-CONTAINING PROTEIN 1"/>
    <property type="match status" value="1"/>
</dbReference>
<feature type="domain" description="Iron-binding zinc finger CDGSH type" evidence="8">
    <location>
        <begin position="37"/>
        <end position="75"/>
    </location>
</feature>
<dbReference type="GO" id="GO:0005741">
    <property type="term" value="C:mitochondrial outer membrane"/>
    <property type="evidence" value="ECO:0007669"/>
    <property type="project" value="TreeGrafter"/>
</dbReference>
<comment type="similarity">
    <text evidence="1">Belongs to the CISD protein family. CISD2 subfamily.</text>
</comment>
<evidence type="ECO:0000256" key="3">
    <source>
        <dbReference type="ARBA" id="ARBA00022723"/>
    </source>
</evidence>